<dbReference type="Pfam" id="PF04402">
    <property type="entry name" value="SIMPL"/>
    <property type="match status" value="1"/>
</dbReference>
<proteinExistence type="predicted"/>
<gene>
    <name evidence="2" type="ORF">Q767_09780</name>
</gene>
<dbReference type="PANTHER" id="PTHR34387:SF1">
    <property type="entry name" value="PERIPLASMIC IMMUNOGENIC PROTEIN"/>
    <property type="match status" value="1"/>
</dbReference>
<protein>
    <submittedName>
        <fullName evidence="2">Membrane protein</fullName>
    </submittedName>
</protein>
<evidence type="ECO:0000256" key="1">
    <source>
        <dbReference type="SAM" id="SignalP"/>
    </source>
</evidence>
<feature type="signal peptide" evidence="1">
    <location>
        <begin position="1"/>
        <end position="19"/>
    </location>
</feature>
<reference evidence="2 3" key="2">
    <citation type="journal article" date="2015" name="Stand. Genomic Sci.">
        <title>High quality draft genomic sequence of Flavobacterium enshiense DK69(T) and comparison among Flavobacterium genomes.</title>
        <authorList>
            <person name="Zeng Z."/>
            <person name="Chen C."/>
            <person name="Du H."/>
            <person name="Wang G."/>
            <person name="Li M."/>
        </authorList>
    </citation>
    <scope>NUCLEOTIDE SEQUENCE [LARGE SCALE GENOMIC DNA]</scope>
    <source>
        <strain evidence="2 3">DK69</strain>
    </source>
</reference>
<dbReference type="eggNOG" id="COG2968">
    <property type="taxonomic scope" value="Bacteria"/>
</dbReference>
<dbReference type="GO" id="GO:0006974">
    <property type="term" value="P:DNA damage response"/>
    <property type="evidence" value="ECO:0007669"/>
    <property type="project" value="TreeGrafter"/>
</dbReference>
<reference evidence="3" key="1">
    <citation type="submission" date="2013-09" db="EMBL/GenBank/DDBJ databases">
        <authorList>
            <person name="Zeng Z."/>
            <person name="Chen C."/>
        </authorList>
    </citation>
    <scope>NUCLEOTIDE SEQUENCE [LARGE SCALE GENOMIC DNA]</scope>
    <source>
        <strain evidence="3">DK69</strain>
    </source>
</reference>
<dbReference type="AlphaFoldDB" id="A0A0A2MTG8"/>
<accession>A0A0A2MTG8</accession>
<dbReference type="STRING" id="1107311.Q767_09780"/>
<evidence type="ECO:0000313" key="2">
    <source>
        <dbReference type="EMBL" id="KGO95957.1"/>
    </source>
</evidence>
<dbReference type="InterPro" id="IPR052022">
    <property type="entry name" value="26kDa_periplasmic_antigen"/>
</dbReference>
<dbReference type="OrthoDB" id="6021921at2"/>
<dbReference type="Proteomes" id="UP000030149">
    <property type="component" value="Unassembled WGS sequence"/>
</dbReference>
<dbReference type="InterPro" id="IPR007497">
    <property type="entry name" value="SIMPL/DUF541"/>
</dbReference>
<evidence type="ECO:0000313" key="3">
    <source>
        <dbReference type="Proteomes" id="UP000030149"/>
    </source>
</evidence>
<feature type="chain" id="PRO_5001992617" evidence="1">
    <location>
        <begin position="20"/>
        <end position="231"/>
    </location>
</feature>
<keyword evidence="1" id="KW-0732">Signal</keyword>
<name>A0A0A2MTG8_9FLAO</name>
<organism evidence="2 3">
    <name type="scientific">Flavobacterium enshiense DK69</name>
    <dbReference type="NCBI Taxonomy" id="1107311"/>
    <lineage>
        <taxon>Bacteria</taxon>
        <taxon>Pseudomonadati</taxon>
        <taxon>Bacteroidota</taxon>
        <taxon>Flavobacteriia</taxon>
        <taxon>Flavobacteriales</taxon>
        <taxon>Flavobacteriaceae</taxon>
        <taxon>Flavobacterium</taxon>
    </lineage>
</organism>
<sequence>MKKLVLFGIVLFTTVFSYAQTQENKLVPQIVVSGEGKIKVTPDQAVITVGAENTGNDAADVKTKNDVTIDAIIKYIKKMKLPATDYQTQRVSLYKSYDYQKKKNTYTASQNIIITLKDLSKYDELIMGVVDAGANVIHGVDFKSSKVAEYESQARVKAVQNAKAKAADYASALNQKVGKAIMVSDNSMTNYPRPVYAAMKMDSEMAAPARETLAIGEIEVIANVTINFAIE</sequence>
<keyword evidence="3" id="KW-1185">Reference proteome</keyword>
<dbReference type="EMBL" id="JRLZ01000008">
    <property type="protein sequence ID" value="KGO95957.1"/>
    <property type="molecule type" value="Genomic_DNA"/>
</dbReference>
<dbReference type="Gene3D" id="3.30.110.170">
    <property type="entry name" value="Protein of unknown function (DUF541), domain 1"/>
    <property type="match status" value="1"/>
</dbReference>
<comment type="caution">
    <text evidence="2">The sequence shown here is derived from an EMBL/GenBank/DDBJ whole genome shotgun (WGS) entry which is preliminary data.</text>
</comment>
<dbReference type="PATRIC" id="fig|1107311.5.peg.3180"/>
<dbReference type="RefSeq" id="WP_035630521.1">
    <property type="nucleotide sequence ID" value="NZ_AVCS01000028.1"/>
</dbReference>
<dbReference type="PANTHER" id="PTHR34387">
    <property type="entry name" value="SLR1258 PROTEIN"/>
    <property type="match status" value="1"/>
</dbReference>
<dbReference type="Gene3D" id="3.30.70.2970">
    <property type="entry name" value="Protein of unknown function (DUF541), domain 2"/>
    <property type="match status" value="1"/>
</dbReference>